<feature type="compositionally biased region" description="Low complexity" evidence="1">
    <location>
        <begin position="1"/>
        <end position="13"/>
    </location>
</feature>
<evidence type="ECO:0000256" key="1">
    <source>
        <dbReference type="SAM" id="MobiDB-lite"/>
    </source>
</evidence>
<proteinExistence type="predicted"/>
<feature type="region of interest" description="Disordered" evidence="1">
    <location>
        <begin position="1"/>
        <end position="95"/>
    </location>
</feature>
<feature type="non-terminal residue" evidence="2">
    <location>
        <position position="95"/>
    </location>
</feature>
<name>A0A6J4HIY0_9ACTN</name>
<dbReference type="EMBL" id="CADCTP010000058">
    <property type="protein sequence ID" value="CAA9222519.1"/>
    <property type="molecule type" value="Genomic_DNA"/>
</dbReference>
<gene>
    <name evidence="2" type="ORF">AVDCRST_MAG41-572</name>
</gene>
<feature type="non-terminal residue" evidence="2">
    <location>
        <position position="1"/>
    </location>
</feature>
<protein>
    <submittedName>
        <fullName evidence="2">Uncharacterized protein</fullName>
    </submittedName>
</protein>
<evidence type="ECO:0000313" key="2">
    <source>
        <dbReference type="EMBL" id="CAA9222519.1"/>
    </source>
</evidence>
<accession>A0A6J4HIY0</accession>
<organism evidence="2">
    <name type="scientific">uncultured Mycobacteriales bacterium</name>
    <dbReference type="NCBI Taxonomy" id="581187"/>
    <lineage>
        <taxon>Bacteria</taxon>
        <taxon>Bacillati</taxon>
        <taxon>Actinomycetota</taxon>
        <taxon>Actinomycetes</taxon>
        <taxon>Mycobacteriales</taxon>
        <taxon>environmental samples</taxon>
    </lineage>
</organism>
<dbReference type="AlphaFoldDB" id="A0A6J4HIY0"/>
<reference evidence="2" key="1">
    <citation type="submission" date="2020-02" db="EMBL/GenBank/DDBJ databases">
        <authorList>
            <person name="Meier V. D."/>
        </authorList>
    </citation>
    <scope>NUCLEOTIDE SEQUENCE</scope>
    <source>
        <strain evidence="2">AVDCRST_MAG41</strain>
    </source>
</reference>
<sequence length="95" mass="9767">RSAAAGRARGAGPLDRRAGAARAHPAGDGGRQARRRRPVEPGGRRGAAPVGPYGRLPPGARLPQARRAHPPPARRGPARHRHAGAPGADARGRPV</sequence>